<feature type="region of interest" description="Disordered" evidence="1">
    <location>
        <begin position="164"/>
        <end position="186"/>
    </location>
</feature>
<name>A0A2V3IMK9_9FLOR</name>
<accession>A0A2V3IMK9</accession>
<organism evidence="2 3">
    <name type="scientific">Gracilariopsis chorda</name>
    <dbReference type="NCBI Taxonomy" id="448386"/>
    <lineage>
        <taxon>Eukaryota</taxon>
        <taxon>Rhodophyta</taxon>
        <taxon>Florideophyceae</taxon>
        <taxon>Rhodymeniophycidae</taxon>
        <taxon>Gracilariales</taxon>
        <taxon>Gracilariaceae</taxon>
        <taxon>Gracilariopsis</taxon>
    </lineage>
</organism>
<feature type="region of interest" description="Disordered" evidence="1">
    <location>
        <begin position="364"/>
        <end position="391"/>
    </location>
</feature>
<dbReference type="OrthoDB" id="10566275at2759"/>
<comment type="caution">
    <text evidence="2">The sequence shown here is derived from an EMBL/GenBank/DDBJ whole genome shotgun (WGS) entry which is preliminary data.</text>
</comment>
<dbReference type="Proteomes" id="UP000247409">
    <property type="component" value="Unassembled WGS sequence"/>
</dbReference>
<dbReference type="EMBL" id="NBIV01000166">
    <property type="protein sequence ID" value="PXF42350.1"/>
    <property type="molecule type" value="Genomic_DNA"/>
</dbReference>
<evidence type="ECO:0000256" key="1">
    <source>
        <dbReference type="SAM" id="MobiDB-lite"/>
    </source>
</evidence>
<evidence type="ECO:0000313" key="2">
    <source>
        <dbReference type="EMBL" id="PXF42350.1"/>
    </source>
</evidence>
<dbReference type="AlphaFoldDB" id="A0A2V3IMK9"/>
<gene>
    <name evidence="2" type="ORF">BWQ96_07870</name>
</gene>
<evidence type="ECO:0000313" key="3">
    <source>
        <dbReference type="Proteomes" id="UP000247409"/>
    </source>
</evidence>
<feature type="compositionally biased region" description="Polar residues" evidence="1">
    <location>
        <begin position="168"/>
        <end position="177"/>
    </location>
</feature>
<sequence length="391" mass="43231">MSFDVVHCSLIELINATDESIKSSLLERNALPPQNSPSRKELLLAAIQCQDLTNQNPDLKTPETAMKRVLAMTVDEITSKAQSDPGGLQDFLRRAHSYDKTLPNPPVQPSAPQLASIAMSWKLISLETINNVQISSLPGAVLLPDVPPPLSEPLNLDALLGTKETEENQANSSSPNGDHSPPHNKAKTSISVGGILIIDENAKSTPYRPPRFGPYPSNWTQKPPLCVTVLVAFKLLRGLLQKGRCLESTVADVQWFRGQKGELMAAEAEAYFLARILHLSLQDFDRMEKALETCLWMEVATRRLYALIYVEHAMQTMNASRATAWTAATPILESNPGAPALLPEFDSTLARTLAMNAKAQNAFRSMKTIQGKQHNRNRRDRPEALRDRQSQ</sequence>
<feature type="compositionally biased region" description="Basic and acidic residues" evidence="1">
    <location>
        <begin position="380"/>
        <end position="391"/>
    </location>
</feature>
<keyword evidence="3" id="KW-1185">Reference proteome</keyword>
<proteinExistence type="predicted"/>
<reference evidence="2 3" key="1">
    <citation type="journal article" date="2018" name="Mol. Biol. Evol.">
        <title>Analysis of the draft genome of the red seaweed Gracilariopsis chorda provides insights into genome size evolution in Rhodophyta.</title>
        <authorList>
            <person name="Lee J."/>
            <person name="Yang E.C."/>
            <person name="Graf L."/>
            <person name="Yang J.H."/>
            <person name="Qiu H."/>
            <person name="Zel Zion U."/>
            <person name="Chan C.X."/>
            <person name="Stephens T.G."/>
            <person name="Weber A.P.M."/>
            <person name="Boo G.H."/>
            <person name="Boo S.M."/>
            <person name="Kim K.M."/>
            <person name="Shin Y."/>
            <person name="Jung M."/>
            <person name="Lee S.J."/>
            <person name="Yim H.S."/>
            <person name="Lee J.H."/>
            <person name="Bhattacharya D."/>
            <person name="Yoon H.S."/>
        </authorList>
    </citation>
    <scope>NUCLEOTIDE SEQUENCE [LARGE SCALE GENOMIC DNA]</scope>
    <source>
        <strain evidence="2 3">SKKU-2015</strain>
        <tissue evidence="2">Whole body</tissue>
    </source>
</reference>
<protein>
    <submittedName>
        <fullName evidence="2">Uncharacterized protein</fullName>
    </submittedName>
</protein>